<dbReference type="GO" id="GO:0006606">
    <property type="term" value="P:protein import into nucleus"/>
    <property type="evidence" value="ECO:0007669"/>
    <property type="project" value="TreeGrafter"/>
</dbReference>
<dbReference type="InterPro" id="IPR011989">
    <property type="entry name" value="ARM-like"/>
</dbReference>
<evidence type="ECO:0000313" key="2">
    <source>
        <dbReference type="EMBL" id="KIM66279.1"/>
    </source>
</evidence>
<accession>A0A0C3ED74</accession>
<evidence type="ECO:0000259" key="1">
    <source>
        <dbReference type="Pfam" id="PF08389"/>
    </source>
</evidence>
<proteinExistence type="predicted"/>
<gene>
    <name evidence="2" type="ORF">SCLCIDRAFT_1211516</name>
</gene>
<dbReference type="InterPro" id="IPR013598">
    <property type="entry name" value="Exportin-1/Importin-b-like"/>
</dbReference>
<keyword evidence="3" id="KW-1185">Reference proteome</keyword>
<dbReference type="PANTHER" id="PTHR12363:SF53">
    <property type="entry name" value="MRNA TRANSPORT REGULATOR MTR10"/>
    <property type="match status" value="1"/>
</dbReference>
<dbReference type="Pfam" id="PF24138">
    <property type="entry name" value="TPR_TNPO3_IPO13_2nd"/>
    <property type="match status" value="1"/>
</dbReference>
<dbReference type="InParanoid" id="A0A0C3ED74"/>
<dbReference type="InterPro" id="IPR051345">
    <property type="entry name" value="Importin_beta-like_NTR"/>
</dbReference>
<reference evidence="3" key="2">
    <citation type="submission" date="2015-01" db="EMBL/GenBank/DDBJ databases">
        <title>Evolutionary Origins and Diversification of the Mycorrhizal Mutualists.</title>
        <authorList>
            <consortium name="DOE Joint Genome Institute"/>
            <consortium name="Mycorrhizal Genomics Consortium"/>
            <person name="Kohler A."/>
            <person name="Kuo A."/>
            <person name="Nagy L.G."/>
            <person name="Floudas D."/>
            <person name="Copeland A."/>
            <person name="Barry K.W."/>
            <person name="Cichocki N."/>
            <person name="Veneault-Fourrey C."/>
            <person name="LaButti K."/>
            <person name="Lindquist E.A."/>
            <person name="Lipzen A."/>
            <person name="Lundell T."/>
            <person name="Morin E."/>
            <person name="Murat C."/>
            <person name="Riley R."/>
            <person name="Ohm R."/>
            <person name="Sun H."/>
            <person name="Tunlid A."/>
            <person name="Henrissat B."/>
            <person name="Grigoriev I.V."/>
            <person name="Hibbett D.S."/>
            <person name="Martin F."/>
        </authorList>
    </citation>
    <scope>NUCLEOTIDE SEQUENCE [LARGE SCALE GENOMIC DNA]</scope>
    <source>
        <strain evidence="3">Foug A</strain>
    </source>
</reference>
<dbReference type="PANTHER" id="PTHR12363">
    <property type="entry name" value="TRANSPORTIN 3 AND IMPORTIN 13"/>
    <property type="match status" value="1"/>
</dbReference>
<dbReference type="Proteomes" id="UP000053989">
    <property type="component" value="Unassembled WGS sequence"/>
</dbReference>
<dbReference type="InterPro" id="IPR057942">
    <property type="entry name" value="TPR_TNPO3_IPO13_3rd"/>
</dbReference>
<dbReference type="Pfam" id="PF24140">
    <property type="entry name" value="TPR_TNPO3_IPO13_3rd"/>
    <property type="match status" value="1"/>
</dbReference>
<dbReference type="Gene3D" id="1.25.10.10">
    <property type="entry name" value="Leucine-rich Repeat Variant"/>
    <property type="match status" value="1"/>
</dbReference>
<dbReference type="InterPro" id="IPR057941">
    <property type="entry name" value="TPR_TNPO3_IPO13_2nd"/>
</dbReference>
<dbReference type="STRING" id="1036808.A0A0C3ED74"/>
<dbReference type="Pfam" id="PF24139">
    <property type="entry name" value="TPR_TNPO3_IPO13_4th"/>
    <property type="match status" value="1"/>
</dbReference>
<dbReference type="InterPro" id="IPR016024">
    <property type="entry name" value="ARM-type_fold"/>
</dbReference>
<sequence length="807" mass="89452">MIETFGPIPATVPVLLQFLKVLPEELTGNSRIPVTDDDYRERSTKLLTDNAKRVVDLLCMYDQAPGVTPAVRNQILECLRTWIIAGEIDLESFCKSPLFGRTFESLASDELFDSVVDVICELIHETQEIDDNMSVIERIVPRVIALTPKLEEHKDEPDSIRGFARIFAEAGETYRLLIVRHIETFYPIVEAIGKCSAYPDLDIVPITFPFWMRLAQTIGKKHSVEPLLTEAYKALASVIIRHLHFPPDVTAMTSQEMDSFRSFRHVMGDTLKDCCLVLGADACLLNAYNLVTAALLKGSPVAAWQEIEAPLFAMRSMGAEVDPSDDSAVPKIMDLIPSLPTHPKIRYAALLIVSRYTEWINSHPNYISFQLQYISQGFEDPDTEVNAAAGQALKHLCQDGKQHLTDFLPTLHTFLKTTGSKLVQEDRLQVYEAIAYVISAMPMEKAAESLKTFSLDILSQIHAVTGKTTLATAKELKEIGCGLENLEVMLHVVGPFGDHLPAGCENSCRDAWAVFDAFTTKYAYDLDTTERITRVLRPGLALFGQSALPIASSVVLRMITSFEATGFSAFLWIAGKVVTRFGRESDPELKISFQALYERSTSKIVSLLQTTAPRDIPDVLEDYVRLLLQLEDVVPDTFYQSSAFALAFRASMAALTLIQSDLVFAALDLFRNIVNNDCFSTPAADPKDTLLAAAIKTVIEKEGLGFVACLLNGLVGDFPDDSTSSVVSIFRSLATLFPSELVAWLPPVLQHLPVTSAPNESKQQLLVDVSAAINGRQFDKVKYAILGFNRACRKARDRRRVASLNND</sequence>
<dbReference type="GO" id="GO:0005737">
    <property type="term" value="C:cytoplasm"/>
    <property type="evidence" value="ECO:0007669"/>
    <property type="project" value="TreeGrafter"/>
</dbReference>
<dbReference type="AlphaFoldDB" id="A0A0C3ED74"/>
<dbReference type="SUPFAM" id="SSF48371">
    <property type="entry name" value="ARM repeat"/>
    <property type="match status" value="1"/>
</dbReference>
<feature type="domain" description="Exportin-1/Importin-beta-like" evidence="1">
    <location>
        <begin position="2"/>
        <end position="119"/>
    </location>
</feature>
<evidence type="ECO:0000313" key="3">
    <source>
        <dbReference type="Proteomes" id="UP000053989"/>
    </source>
</evidence>
<dbReference type="FunCoup" id="A0A0C3ED74">
    <property type="interactions" value="955"/>
</dbReference>
<dbReference type="Pfam" id="PF08389">
    <property type="entry name" value="Xpo1"/>
    <property type="match status" value="1"/>
</dbReference>
<dbReference type="EMBL" id="KN822018">
    <property type="protein sequence ID" value="KIM66279.1"/>
    <property type="molecule type" value="Genomic_DNA"/>
</dbReference>
<dbReference type="InterPro" id="IPR058537">
    <property type="entry name" value="TPR_TNPO3_IPO13_4th"/>
</dbReference>
<reference evidence="2 3" key="1">
    <citation type="submission" date="2014-04" db="EMBL/GenBank/DDBJ databases">
        <authorList>
            <consortium name="DOE Joint Genome Institute"/>
            <person name="Kuo A."/>
            <person name="Kohler A."/>
            <person name="Nagy L.G."/>
            <person name="Floudas D."/>
            <person name="Copeland A."/>
            <person name="Barry K.W."/>
            <person name="Cichocki N."/>
            <person name="Veneault-Fourrey C."/>
            <person name="LaButti K."/>
            <person name="Lindquist E.A."/>
            <person name="Lipzen A."/>
            <person name="Lundell T."/>
            <person name="Morin E."/>
            <person name="Murat C."/>
            <person name="Sun H."/>
            <person name="Tunlid A."/>
            <person name="Henrissat B."/>
            <person name="Grigoriev I.V."/>
            <person name="Hibbett D.S."/>
            <person name="Martin F."/>
            <person name="Nordberg H.P."/>
            <person name="Cantor M.N."/>
            <person name="Hua S.X."/>
        </authorList>
    </citation>
    <scope>NUCLEOTIDE SEQUENCE [LARGE SCALE GENOMIC DNA]</scope>
    <source>
        <strain evidence="2 3">Foug A</strain>
    </source>
</reference>
<name>A0A0C3ED74_9AGAM</name>
<dbReference type="HOGENOM" id="CLU_005996_0_1_1"/>
<dbReference type="OrthoDB" id="435593at2759"/>
<organism evidence="2 3">
    <name type="scientific">Scleroderma citrinum Foug A</name>
    <dbReference type="NCBI Taxonomy" id="1036808"/>
    <lineage>
        <taxon>Eukaryota</taxon>
        <taxon>Fungi</taxon>
        <taxon>Dikarya</taxon>
        <taxon>Basidiomycota</taxon>
        <taxon>Agaricomycotina</taxon>
        <taxon>Agaricomycetes</taxon>
        <taxon>Agaricomycetidae</taxon>
        <taxon>Boletales</taxon>
        <taxon>Sclerodermatineae</taxon>
        <taxon>Sclerodermataceae</taxon>
        <taxon>Scleroderma</taxon>
    </lineage>
</organism>
<protein>
    <recommendedName>
        <fullName evidence="1">Exportin-1/Importin-beta-like domain-containing protein</fullName>
    </recommendedName>
</protein>